<comment type="caution">
    <text evidence="1">The sequence shown here is derived from an EMBL/GenBank/DDBJ whole genome shotgun (WGS) entry which is preliminary data.</text>
</comment>
<organism evidence="1 2">
    <name type="scientific">Taibaiella lutea</name>
    <dbReference type="NCBI Taxonomy" id="2608001"/>
    <lineage>
        <taxon>Bacteria</taxon>
        <taxon>Pseudomonadati</taxon>
        <taxon>Bacteroidota</taxon>
        <taxon>Chitinophagia</taxon>
        <taxon>Chitinophagales</taxon>
        <taxon>Chitinophagaceae</taxon>
        <taxon>Taibaiella</taxon>
    </lineage>
</organism>
<dbReference type="PROSITE" id="PS51257">
    <property type="entry name" value="PROKAR_LIPOPROTEIN"/>
    <property type="match status" value="1"/>
</dbReference>
<name>A0A5M6CRS5_9BACT</name>
<proteinExistence type="predicted"/>
<evidence type="ECO:0000313" key="1">
    <source>
        <dbReference type="EMBL" id="KAA5536662.1"/>
    </source>
</evidence>
<dbReference type="Proteomes" id="UP000323632">
    <property type="component" value="Unassembled WGS sequence"/>
</dbReference>
<reference evidence="1 2" key="1">
    <citation type="submission" date="2019-09" db="EMBL/GenBank/DDBJ databases">
        <title>Genome sequence and assembly of Taibaiella sp.</title>
        <authorList>
            <person name="Chhetri G."/>
        </authorList>
    </citation>
    <scope>NUCLEOTIDE SEQUENCE [LARGE SCALE GENOMIC DNA]</scope>
    <source>
        <strain evidence="1 2">KVB11</strain>
    </source>
</reference>
<accession>A0A5M6CRS5</accession>
<evidence type="ECO:0000313" key="2">
    <source>
        <dbReference type="Proteomes" id="UP000323632"/>
    </source>
</evidence>
<dbReference type="RefSeq" id="WP_150031238.1">
    <property type="nucleotide sequence ID" value="NZ_VWSH01000001.1"/>
</dbReference>
<gene>
    <name evidence="1" type="ORF">F0919_03040</name>
</gene>
<dbReference type="AlphaFoldDB" id="A0A5M6CRS5"/>
<dbReference type="EMBL" id="VWSH01000001">
    <property type="protein sequence ID" value="KAA5536662.1"/>
    <property type="molecule type" value="Genomic_DNA"/>
</dbReference>
<evidence type="ECO:0008006" key="3">
    <source>
        <dbReference type="Google" id="ProtNLM"/>
    </source>
</evidence>
<keyword evidence="2" id="KW-1185">Reference proteome</keyword>
<sequence length="202" mass="23743">MRLPLILSIALCLTLFACKEKQKSATTEQKAAPIVPLKVEDTTHTYFSIRDYLNQQWNLKKENPYTLLKIVIANGKRDSAFVAFDSANWYTILHPFYIADISDRKYLGWYRFDSFENEDAEEVHIHYEAIAPDTIMRKMDVAANKYSGTVNLVYMETRHKTDNVITTRKMTYKRDDFIQVIESEKTEGKPVVERIIEHRFKY</sequence>
<protein>
    <recommendedName>
        <fullName evidence="3">Lipoprotein</fullName>
    </recommendedName>
</protein>